<protein>
    <submittedName>
        <fullName evidence="4">DUF3857 domain-containing protein</fullName>
    </submittedName>
</protein>
<feature type="domain" description="Transglutaminase-like" evidence="2">
    <location>
        <begin position="263"/>
        <end position="366"/>
    </location>
</feature>
<dbReference type="Pfam" id="PF12969">
    <property type="entry name" value="DUF3857"/>
    <property type="match status" value="1"/>
</dbReference>
<evidence type="ECO:0000313" key="5">
    <source>
        <dbReference type="Proteomes" id="UP001597414"/>
    </source>
</evidence>
<feature type="signal peptide" evidence="1">
    <location>
        <begin position="1"/>
        <end position="23"/>
    </location>
</feature>
<keyword evidence="5" id="KW-1185">Reference proteome</keyword>
<name>A0ABW5B661_9BACT</name>
<evidence type="ECO:0000256" key="1">
    <source>
        <dbReference type="SAM" id="SignalP"/>
    </source>
</evidence>
<dbReference type="InterPro" id="IPR002931">
    <property type="entry name" value="Transglutaminase-like"/>
</dbReference>
<dbReference type="InterPro" id="IPR038765">
    <property type="entry name" value="Papain-like_cys_pep_sf"/>
</dbReference>
<accession>A0ABW5B661</accession>
<sequence length="611" mass="70169">MKVLLPAKFLFLAFFLSLNFSKAQEEAYFSVLEKKDLITLNKDFSVTYKSIKTIEIFEHRGLDHANLSLPSDKFNKILNFEATISSLSSGKVIKKVRLKDLREVSYIDNISLYDDTKLKVFELDQVSLPVRVEILVERISSSNFFIDSWYPISYYNQLVKSAGLEIRYPQFLGLRFREEDLPKSFVESRDGENVLLSWELSNLPVMEPGSDEVIPIVEIAPKKFSLDGFSSSMETWEGLGSFIGQLNRGKDNLPEKFKEEVLQMIEGVEDPYEKVAVLYNHLQKNYRYVAISLGIGGWMPRSADEVISSKYGECKALTTLMKGMLSTAGINSQYSLVYAGENAKKLHEDFPINRFNHAFLRVPLDDEVIWLECTNNFLPAGFSGDFTMDRDVLVITEKGGYLDRTPNFKEMKFNSIKRQFVVSLENNGDAKLVGENRYFGFPSLDYFQLNKFGNEKQSKDFLNKYLGGNGVVLLDFNIQTGRNREIPFATVSYEGVIQRFGQETAKRIILPTHWKKLEETMLSNGTLSWEEEFLIQTERKFEIESQITDVKFNGGDFSYWVDTQLTENGIVVKNKLEIMLPEDFSKEEMIKLVAKINNQLQQYKLLLKKAA</sequence>
<dbReference type="Proteomes" id="UP001597414">
    <property type="component" value="Unassembled WGS sequence"/>
</dbReference>
<keyword evidence="1" id="KW-0732">Signal</keyword>
<feature type="chain" id="PRO_5045536954" evidence="1">
    <location>
        <begin position="24"/>
        <end position="611"/>
    </location>
</feature>
<evidence type="ECO:0000259" key="2">
    <source>
        <dbReference type="Pfam" id="PF01841"/>
    </source>
</evidence>
<proteinExistence type="predicted"/>
<dbReference type="RefSeq" id="WP_380801549.1">
    <property type="nucleotide sequence ID" value="NZ_JBHUIV010000014.1"/>
</dbReference>
<evidence type="ECO:0000259" key="3">
    <source>
        <dbReference type="Pfam" id="PF12969"/>
    </source>
</evidence>
<dbReference type="EMBL" id="JBHUIV010000014">
    <property type="protein sequence ID" value="MFD2201622.1"/>
    <property type="molecule type" value="Genomic_DNA"/>
</dbReference>
<dbReference type="SUPFAM" id="SSF54001">
    <property type="entry name" value="Cysteine proteinases"/>
    <property type="match status" value="1"/>
</dbReference>
<gene>
    <name evidence="4" type="ORF">ACFSKV_08590</name>
</gene>
<reference evidence="5" key="1">
    <citation type="journal article" date="2019" name="Int. J. Syst. Evol. Microbiol.">
        <title>The Global Catalogue of Microorganisms (GCM) 10K type strain sequencing project: providing services to taxonomists for standard genome sequencing and annotation.</title>
        <authorList>
            <consortium name="The Broad Institute Genomics Platform"/>
            <consortium name="The Broad Institute Genome Sequencing Center for Infectious Disease"/>
            <person name="Wu L."/>
            <person name="Ma J."/>
        </authorList>
    </citation>
    <scope>NUCLEOTIDE SEQUENCE [LARGE SCALE GENOMIC DNA]</scope>
    <source>
        <strain evidence="5">KCTC 19812</strain>
    </source>
</reference>
<comment type="caution">
    <text evidence="4">The sequence shown here is derived from an EMBL/GenBank/DDBJ whole genome shotgun (WGS) entry which is preliminary data.</text>
</comment>
<dbReference type="InterPro" id="IPR024618">
    <property type="entry name" value="DUF3857"/>
</dbReference>
<dbReference type="Pfam" id="PF01841">
    <property type="entry name" value="Transglut_core"/>
    <property type="match status" value="1"/>
</dbReference>
<feature type="domain" description="DUF3857" evidence="3">
    <location>
        <begin position="43"/>
        <end position="205"/>
    </location>
</feature>
<dbReference type="Gene3D" id="2.60.40.3140">
    <property type="match status" value="1"/>
</dbReference>
<organism evidence="4 5">
    <name type="scientific">Shivajiella indica</name>
    <dbReference type="NCBI Taxonomy" id="872115"/>
    <lineage>
        <taxon>Bacteria</taxon>
        <taxon>Pseudomonadati</taxon>
        <taxon>Bacteroidota</taxon>
        <taxon>Cytophagia</taxon>
        <taxon>Cytophagales</taxon>
        <taxon>Cyclobacteriaceae</taxon>
        <taxon>Shivajiella</taxon>
    </lineage>
</organism>
<evidence type="ECO:0000313" key="4">
    <source>
        <dbReference type="EMBL" id="MFD2201622.1"/>
    </source>
</evidence>
<dbReference type="Gene3D" id="3.10.620.30">
    <property type="match status" value="1"/>
</dbReference>